<feature type="coiled-coil region" evidence="1">
    <location>
        <begin position="33"/>
        <end position="60"/>
    </location>
</feature>
<comment type="caution">
    <text evidence="2">The sequence shown here is derived from an EMBL/GenBank/DDBJ whole genome shotgun (WGS) entry which is preliminary data.</text>
</comment>
<feature type="non-terminal residue" evidence="2">
    <location>
        <position position="79"/>
    </location>
</feature>
<keyword evidence="1" id="KW-0175">Coiled coil</keyword>
<accession>A0A7Y0X6N9</accession>
<organism evidence="2 3">
    <name type="scientific">Vibrio parahaemolyticus</name>
    <dbReference type="NCBI Taxonomy" id="670"/>
    <lineage>
        <taxon>Bacteria</taxon>
        <taxon>Pseudomonadati</taxon>
        <taxon>Pseudomonadota</taxon>
        <taxon>Gammaproteobacteria</taxon>
        <taxon>Vibrionales</taxon>
        <taxon>Vibrionaceae</taxon>
        <taxon>Vibrio</taxon>
    </lineage>
</organism>
<sequence>LAQLGTSFNGEVIAKQISTALAESIETSMTSMLGEIKQELSALKDIKEQSQKELVELLIQETKSELIAPVAEELSKTSA</sequence>
<evidence type="ECO:0000256" key="1">
    <source>
        <dbReference type="SAM" id="Coils"/>
    </source>
</evidence>
<protein>
    <submittedName>
        <fullName evidence="2">Chemotaxis protein</fullName>
    </submittedName>
</protein>
<dbReference type="EMBL" id="JABCLD010001470">
    <property type="protein sequence ID" value="NMU26794.1"/>
    <property type="molecule type" value="Genomic_DNA"/>
</dbReference>
<gene>
    <name evidence="2" type="ORF">HKB21_14325</name>
</gene>
<name>A0A7Y0X6N9_VIBPH</name>
<dbReference type="Proteomes" id="UP000555836">
    <property type="component" value="Unassembled WGS sequence"/>
</dbReference>
<feature type="non-terminal residue" evidence="2">
    <location>
        <position position="1"/>
    </location>
</feature>
<dbReference type="AlphaFoldDB" id="A0A7Y0X6N9"/>
<reference evidence="2 3" key="1">
    <citation type="submission" date="2020-04" db="EMBL/GenBank/DDBJ databases">
        <title>Whole-genome sequencing of Vibrio spp. from China reveals different genetic environments of blaCTX-M-14 among diverse lineages.</title>
        <authorList>
            <person name="Zheng Z."/>
            <person name="Ye L."/>
            <person name="Chen S."/>
        </authorList>
    </citation>
    <scope>NUCLEOTIDE SEQUENCE [LARGE SCALE GENOMIC DNA]</scope>
    <source>
        <strain evidence="2 3">Vb0574</strain>
    </source>
</reference>
<proteinExistence type="predicted"/>
<evidence type="ECO:0000313" key="2">
    <source>
        <dbReference type="EMBL" id="NMU26794.1"/>
    </source>
</evidence>
<evidence type="ECO:0000313" key="3">
    <source>
        <dbReference type="Proteomes" id="UP000555836"/>
    </source>
</evidence>